<comment type="similarity">
    <text evidence="2">Belongs to the MAD1 family.</text>
</comment>
<evidence type="ECO:0000256" key="6">
    <source>
        <dbReference type="ARBA" id="ARBA00023242"/>
    </source>
</evidence>
<dbReference type="GO" id="GO:0032259">
    <property type="term" value="P:methylation"/>
    <property type="evidence" value="ECO:0007669"/>
    <property type="project" value="UniProtKB-KW"/>
</dbReference>
<evidence type="ECO:0000313" key="11">
    <source>
        <dbReference type="Proteomes" id="UP001274830"/>
    </source>
</evidence>
<dbReference type="Gene3D" id="6.10.250.90">
    <property type="match status" value="1"/>
</dbReference>
<sequence length="1501" mass="163489">MAMTPKAAKTSVTGTSNNTRPSTNRTPTASSNTSAPSHSPSRMSAAAAAAAAPQQPAAASNGTAAASTSASAVDRTRSVRNGAPVSARAAAAARKSQADLDPTASDLKAETQLKMDELAERLQAADQALTDSQKQASVLRMKLDDALREQGMLEEHVHEHTERIEELEVERKESLRAKREFEQIYEDERVAAMREKEEAGRRADEMQSSIQRMKENMAQREMRAGLVDEERRPGVSRSSSFRSNTASPNPDSGGPVAHFAPPTSSSSLQRSDSQSRSRLVNQKDKIIEGLRLELAEVQIKLVEVENMGGGRMQQLQKEMYEIKMQNARLMEENESFQLLLTEKTMSGDFLHRSAETSSRPPSRNPADRNGGAAARPSTLADELASEADSMEGGDGVNTTDQSRRLQVEVNSLKDQNKALTLYINNIISRLLMSDQFEQILDKTPDMLSGAPGIGASSAVTSTSGPTTRGMGLTADPRQKELPPPPPPAHVAAASEGEDTIEDQPQGFLQRARSVMGGRRGRPMSQAVSASDQEKLAQQLQVAEARPTENPETAPRVPLNRANSTRGGGGGGAGAGGGGHRRTNSDWPAAAAAGVVTNMYRGPSPGSLPPQGPVSPGLGSPTHARNSFFANATPLGVRVGSGSGGGPVPTISETGVQAGKENQVPPPTAARNRSSVISNHGGNGNLDPNDIPTDLDAPTSNPSSPPRSTTSSGGEKDSRTGGSVMMGSKPRPLRLVQNASAEDEAKKAGNRNSWFGWMGKGVGVGSPPVASQQQQQPMGLGSVGRSPTYDFLAGGGVEASPARQPLRGTLKQSTVSRADINNENIRAQLNTLQYELDSLKQERELTNLHHQQEVRDALSRSENDFKRAQAAEAASNAAKAKSDALARELQETRDRATNERLGLEKKVRGLQDDCRVLREEVEEVRSEVQGKERASRRACEETEQKYDVLKASVDGIQEDLGAKVKALQGTQQRLVQREAEVGRLEEEVLLLKQRSGDSETLAVVQREVGEQRAYILKLEARGRGQEGELKGLREMRKGVEVVEEEKRGLEAKVAMLEGLRRELAEVQLQRRILEDERKGWTSYLEAQGEEGVRFETAEEMARAFLRERVERLGLVDRLGTIQPELAVKEENIRSLEDEKAGLQAEMEKLRTAPPAVAATGPADGKVRLRLERQRNLMNKEVEYLRAQMKTFEAEEAEFNPEQIDEERMKRIHELEDMVEKFRSEVQALHVELSKAEAEPPAQPPTPLNKIPLKRSREEDCETSDERLGELRRKTRTLQTSLETRQTRIQLLEAELKATNTQIASLKETSRTRILSLRDNPTAEAEAIKLTTLTTLRAENTALLSQLEGRPNGGTKVVPISTLDSTRLLLKDSRTAIAAHEKKTLRLKQIWSAKSLEFREAVCSILGWKLDFLPNGRVKATSILYPSTVDRDSESGEAVEEENSIIFDGENGTMKVSGGPRSAFAGEIRGLIEFWVEGRGEVPCFLAACTLEFWERGKGAAAG</sequence>
<feature type="region of interest" description="Disordered" evidence="9">
    <location>
        <begin position="1233"/>
        <end position="1265"/>
    </location>
</feature>
<feature type="compositionally biased region" description="Low complexity" evidence="9">
    <location>
        <begin position="264"/>
        <end position="279"/>
    </location>
</feature>
<keyword evidence="10" id="KW-0808">Transferase</keyword>
<evidence type="ECO:0000313" key="10">
    <source>
        <dbReference type="EMBL" id="KAK3671775.1"/>
    </source>
</evidence>
<organism evidence="10 11">
    <name type="scientific">Recurvomyces mirabilis</name>
    <dbReference type="NCBI Taxonomy" id="574656"/>
    <lineage>
        <taxon>Eukaryota</taxon>
        <taxon>Fungi</taxon>
        <taxon>Dikarya</taxon>
        <taxon>Ascomycota</taxon>
        <taxon>Pezizomycotina</taxon>
        <taxon>Dothideomycetes</taxon>
        <taxon>Dothideomycetidae</taxon>
        <taxon>Mycosphaerellales</taxon>
        <taxon>Teratosphaeriaceae</taxon>
        <taxon>Recurvomyces</taxon>
    </lineage>
</organism>
<dbReference type="InterPro" id="IPR008672">
    <property type="entry name" value="Mad1"/>
</dbReference>
<keyword evidence="10" id="KW-0489">Methyltransferase</keyword>
<feature type="region of interest" description="Disordered" evidence="9">
    <location>
        <begin position="859"/>
        <end position="886"/>
    </location>
</feature>
<feature type="compositionally biased region" description="Gly residues" evidence="9">
    <location>
        <begin position="565"/>
        <end position="577"/>
    </location>
</feature>
<keyword evidence="6" id="KW-0539">Nucleus</keyword>
<dbReference type="GO" id="GO:0005635">
    <property type="term" value="C:nuclear envelope"/>
    <property type="evidence" value="ECO:0007669"/>
    <property type="project" value="TreeGrafter"/>
</dbReference>
<feature type="compositionally biased region" description="Basic and acidic residues" evidence="9">
    <location>
        <begin position="224"/>
        <end position="233"/>
    </location>
</feature>
<evidence type="ECO:0000256" key="2">
    <source>
        <dbReference type="ARBA" id="ARBA00008029"/>
    </source>
</evidence>
<feature type="region of interest" description="Disordered" evidence="9">
    <location>
        <begin position="1"/>
        <end position="107"/>
    </location>
</feature>
<dbReference type="Pfam" id="PF05557">
    <property type="entry name" value="MAD"/>
    <property type="match status" value="1"/>
</dbReference>
<keyword evidence="8" id="KW-0175">Coiled coil</keyword>
<keyword evidence="5" id="KW-0498">Mitosis</keyword>
<dbReference type="Gene3D" id="3.30.457.60">
    <property type="match status" value="1"/>
</dbReference>
<evidence type="ECO:0000256" key="8">
    <source>
        <dbReference type="SAM" id="Coils"/>
    </source>
</evidence>
<feature type="compositionally biased region" description="Low complexity" evidence="9">
    <location>
        <begin position="15"/>
        <end position="72"/>
    </location>
</feature>
<feature type="compositionally biased region" description="Low complexity" evidence="9">
    <location>
        <begin position="697"/>
        <end position="711"/>
    </location>
</feature>
<feature type="compositionally biased region" description="Polar residues" evidence="9">
    <location>
        <begin position="670"/>
        <end position="679"/>
    </location>
</feature>
<protein>
    <recommendedName>
        <fullName evidence="3">Spindle assembly checkpoint component MAD1</fullName>
    </recommendedName>
</protein>
<feature type="compositionally biased region" description="Low complexity" evidence="9">
    <location>
        <begin position="869"/>
        <end position="878"/>
    </location>
</feature>
<feature type="coiled-coil region" evidence="8">
    <location>
        <begin position="108"/>
        <end position="223"/>
    </location>
</feature>
<evidence type="ECO:0000256" key="3">
    <source>
        <dbReference type="ARBA" id="ARBA00022019"/>
    </source>
</evidence>
<feature type="compositionally biased region" description="Basic and acidic residues" evidence="9">
    <location>
        <begin position="859"/>
        <end position="868"/>
    </location>
</feature>
<proteinExistence type="inferred from homology"/>
<dbReference type="EMBL" id="JAUTXT010000039">
    <property type="protein sequence ID" value="KAK3671775.1"/>
    <property type="molecule type" value="Genomic_DNA"/>
</dbReference>
<dbReference type="Gene3D" id="1.20.5.170">
    <property type="match status" value="1"/>
</dbReference>
<evidence type="ECO:0000256" key="9">
    <source>
        <dbReference type="SAM" id="MobiDB-lite"/>
    </source>
</evidence>
<gene>
    <name evidence="10" type="primary">MAD1</name>
    <name evidence="10" type="ORF">LTR78_008320</name>
</gene>
<dbReference type="Proteomes" id="UP001274830">
    <property type="component" value="Unassembled WGS sequence"/>
</dbReference>
<feature type="coiled-coil region" evidence="8">
    <location>
        <begin position="1031"/>
        <end position="1075"/>
    </location>
</feature>
<keyword evidence="4" id="KW-0132">Cell division</keyword>
<dbReference type="GO" id="GO:0051301">
    <property type="term" value="P:cell division"/>
    <property type="evidence" value="ECO:0007669"/>
    <property type="project" value="UniProtKB-KW"/>
</dbReference>
<keyword evidence="7" id="KW-0131">Cell cycle</keyword>
<evidence type="ECO:0000256" key="1">
    <source>
        <dbReference type="ARBA" id="ARBA00004123"/>
    </source>
</evidence>
<comment type="subcellular location">
    <subcellularLocation>
        <location evidence="1">Nucleus</location>
    </subcellularLocation>
</comment>
<feature type="region of interest" description="Disordered" evidence="9">
    <location>
        <begin position="475"/>
        <end position="626"/>
    </location>
</feature>
<feature type="region of interest" description="Disordered" evidence="9">
    <location>
        <begin position="351"/>
        <end position="402"/>
    </location>
</feature>
<evidence type="ECO:0000256" key="7">
    <source>
        <dbReference type="ARBA" id="ARBA00023306"/>
    </source>
</evidence>
<feature type="compositionally biased region" description="Low complexity" evidence="9">
    <location>
        <begin position="235"/>
        <end position="247"/>
    </location>
</feature>
<accession>A0AAE0WJ01</accession>
<name>A0AAE0WJ01_9PEZI</name>
<feature type="coiled-coil region" evidence="8">
    <location>
        <begin position="287"/>
        <end position="332"/>
    </location>
</feature>
<dbReference type="GO" id="GO:0008168">
    <property type="term" value="F:methyltransferase activity"/>
    <property type="evidence" value="ECO:0007669"/>
    <property type="project" value="UniProtKB-KW"/>
</dbReference>
<feature type="compositionally biased region" description="Polar residues" evidence="9">
    <location>
        <begin position="525"/>
        <end position="540"/>
    </location>
</feature>
<feature type="region of interest" description="Disordered" evidence="9">
    <location>
        <begin position="224"/>
        <end position="280"/>
    </location>
</feature>
<dbReference type="GO" id="GO:0051315">
    <property type="term" value="P:attachment of mitotic spindle microtubules to kinetochore"/>
    <property type="evidence" value="ECO:0007669"/>
    <property type="project" value="TreeGrafter"/>
</dbReference>
<dbReference type="PANTHER" id="PTHR23168">
    <property type="entry name" value="MITOTIC SPINDLE ASSEMBLY CHECKPOINT PROTEIN MAD1 MITOTIC ARREST DEFICIENT-LIKE PROTEIN 1"/>
    <property type="match status" value="1"/>
</dbReference>
<reference evidence="10" key="1">
    <citation type="submission" date="2023-07" db="EMBL/GenBank/DDBJ databases">
        <title>Black Yeasts Isolated from many extreme environments.</title>
        <authorList>
            <person name="Coleine C."/>
            <person name="Stajich J.E."/>
            <person name="Selbmann L."/>
        </authorList>
    </citation>
    <scope>NUCLEOTIDE SEQUENCE</scope>
    <source>
        <strain evidence="10">CCFEE 5485</strain>
    </source>
</reference>
<dbReference type="PANTHER" id="PTHR23168:SF0">
    <property type="entry name" value="MITOTIC SPINDLE ASSEMBLY CHECKPOINT PROTEIN MAD1"/>
    <property type="match status" value="1"/>
</dbReference>
<dbReference type="GO" id="GO:0007094">
    <property type="term" value="P:mitotic spindle assembly checkpoint signaling"/>
    <property type="evidence" value="ECO:0007669"/>
    <property type="project" value="InterPro"/>
</dbReference>
<keyword evidence="11" id="KW-1185">Reference proteome</keyword>
<dbReference type="GO" id="GO:0072686">
    <property type="term" value="C:mitotic spindle"/>
    <property type="evidence" value="ECO:0007669"/>
    <property type="project" value="TreeGrafter"/>
</dbReference>
<dbReference type="GO" id="GO:0000776">
    <property type="term" value="C:kinetochore"/>
    <property type="evidence" value="ECO:0007669"/>
    <property type="project" value="TreeGrafter"/>
</dbReference>
<comment type="caution">
    <text evidence="10">The sequence shown here is derived from an EMBL/GenBank/DDBJ whole genome shotgun (WGS) entry which is preliminary data.</text>
</comment>
<evidence type="ECO:0000256" key="4">
    <source>
        <dbReference type="ARBA" id="ARBA00022618"/>
    </source>
</evidence>
<feature type="coiled-coil region" evidence="8">
    <location>
        <begin position="1280"/>
        <end position="1307"/>
    </location>
</feature>
<feature type="region of interest" description="Disordered" evidence="9">
    <location>
        <begin position="639"/>
        <end position="731"/>
    </location>
</feature>
<evidence type="ECO:0000256" key="5">
    <source>
        <dbReference type="ARBA" id="ARBA00022776"/>
    </source>
</evidence>